<evidence type="ECO:0000313" key="1">
    <source>
        <dbReference type="EMBL" id="KAJ7564985.1"/>
    </source>
</evidence>
<sequence>MNSPKPSPSALHRCHSPHFHHHHHHHLNNTPPSSPSQAAAIQASECFHKDGIVAAHWAALHDAHVLEKGLHPIEGPLPEVPIPSLPPQNVKPILIKDLKLGKVHRGRALNGTLCTDSLKVHSVLNVLEDETGLATKLRICNALPINYSMLQAQRLYPKGSRIAVLEPYLTEFSDGTIGILVEKPSDVVFLWVPEIADEDLHKLQVPPFADEALHELQRSDEAKTVASECSQLPDEAEAAASKSSQLLDESKAAASNSNMPDSRMQTAILSESGDKQEMKLNSAEAEISEKGYNSFENYFDQAGHEIPNSGGSQILKDMKSGPNSAENISNSVAEELPLPFLNPVEPEFERSKDALDGLEVKPSLSVGGVAHVVELPTVEEQPEIEHLAETGASEEADGASKLQDTNAPERILEVGKNEAEELQQKYAPVASENSREFSAADIINTEKRLGTLSNEESYSEPDAQQLRRVKPAEVESQHCGDAFSDENRNNHQVSVSDEVEASLDAKSANHKSDRVEINGGNYSSGKDYLADPLENLDAKSLRIRGNRLFADADWKGAADFYTRAIRKAEGQQRTQDNGVFKDEDEVLLGYSNRSEAWLRQKKFEKAQADAEKALSLSPNHAKGLFRLARAFLGLGKQVEALPVLEAAKKLAPNDNDLQEALKQCRASIQRPKSKIKKKQRGAQC</sequence>
<dbReference type="EMBL" id="CM055093">
    <property type="protein sequence ID" value="KAJ7564985.1"/>
    <property type="molecule type" value="Genomic_DNA"/>
</dbReference>
<comment type="caution">
    <text evidence="1">The sequence shown here is derived from an EMBL/GenBank/DDBJ whole genome shotgun (WGS) entry which is preliminary data.</text>
</comment>
<protein>
    <submittedName>
        <fullName evidence="1">Uncharacterized protein</fullName>
    </submittedName>
</protein>
<keyword evidence="2" id="KW-1185">Reference proteome</keyword>
<reference evidence="2" key="1">
    <citation type="journal article" date="2024" name="Proc. Natl. Acad. Sci. U.S.A.">
        <title>Extraordinary preservation of gene collinearity over three hundred million years revealed in homosporous lycophytes.</title>
        <authorList>
            <person name="Li C."/>
            <person name="Wickell D."/>
            <person name="Kuo L.Y."/>
            <person name="Chen X."/>
            <person name="Nie B."/>
            <person name="Liao X."/>
            <person name="Peng D."/>
            <person name="Ji J."/>
            <person name="Jenkins J."/>
            <person name="Williams M."/>
            <person name="Shu S."/>
            <person name="Plott C."/>
            <person name="Barry K."/>
            <person name="Rajasekar S."/>
            <person name="Grimwood J."/>
            <person name="Han X."/>
            <person name="Sun S."/>
            <person name="Hou Z."/>
            <person name="He W."/>
            <person name="Dai G."/>
            <person name="Sun C."/>
            <person name="Schmutz J."/>
            <person name="Leebens-Mack J.H."/>
            <person name="Li F.W."/>
            <person name="Wang L."/>
        </authorList>
    </citation>
    <scope>NUCLEOTIDE SEQUENCE [LARGE SCALE GENOMIC DNA]</scope>
    <source>
        <strain evidence="2">cv. PW_Plant_1</strain>
    </source>
</reference>
<name>A0ACC2EF26_DIPCM</name>
<dbReference type="Proteomes" id="UP001162992">
    <property type="component" value="Chromosome 2"/>
</dbReference>
<evidence type="ECO:0000313" key="2">
    <source>
        <dbReference type="Proteomes" id="UP001162992"/>
    </source>
</evidence>
<accession>A0ACC2EF26</accession>
<proteinExistence type="predicted"/>
<gene>
    <name evidence="1" type="ORF">O6H91_02G043100</name>
</gene>
<organism evidence="1 2">
    <name type="scientific">Diphasiastrum complanatum</name>
    <name type="common">Issler's clubmoss</name>
    <name type="synonym">Lycopodium complanatum</name>
    <dbReference type="NCBI Taxonomy" id="34168"/>
    <lineage>
        <taxon>Eukaryota</taxon>
        <taxon>Viridiplantae</taxon>
        <taxon>Streptophyta</taxon>
        <taxon>Embryophyta</taxon>
        <taxon>Tracheophyta</taxon>
        <taxon>Lycopodiopsida</taxon>
        <taxon>Lycopodiales</taxon>
        <taxon>Lycopodiaceae</taxon>
        <taxon>Lycopodioideae</taxon>
        <taxon>Diphasiastrum</taxon>
    </lineage>
</organism>